<keyword evidence="5" id="KW-1185">Reference proteome</keyword>
<dbReference type="Gene3D" id="3.40.50.2000">
    <property type="entry name" value="Glycogen Phosphorylase B"/>
    <property type="match status" value="2"/>
</dbReference>
<organism evidence="4 5">
    <name type="scientific">Desulfovibrio ferrophilus</name>
    <dbReference type="NCBI Taxonomy" id="241368"/>
    <lineage>
        <taxon>Bacteria</taxon>
        <taxon>Pseudomonadati</taxon>
        <taxon>Thermodesulfobacteriota</taxon>
        <taxon>Desulfovibrionia</taxon>
        <taxon>Desulfovibrionales</taxon>
        <taxon>Desulfovibrionaceae</taxon>
        <taxon>Desulfovibrio</taxon>
    </lineage>
</organism>
<feature type="domain" description="Glycosyl transferase family 4" evidence="3">
    <location>
        <begin position="26"/>
        <end position="195"/>
    </location>
</feature>
<evidence type="ECO:0000313" key="4">
    <source>
        <dbReference type="EMBL" id="BBD07015.1"/>
    </source>
</evidence>
<dbReference type="InterPro" id="IPR001296">
    <property type="entry name" value="Glyco_trans_1"/>
</dbReference>
<dbReference type="Pfam" id="PF00534">
    <property type="entry name" value="Glycos_transf_1"/>
    <property type="match status" value="1"/>
</dbReference>
<dbReference type="OrthoDB" id="5416057at2"/>
<dbReference type="Pfam" id="PF12000">
    <property type="entry name" value="Glyco_trans_4_3"/>
    <property type="match status" value="1"/>
</dbReference>
<sequence length="415" mass="46835">MKVLLIHPNFPAQLRHVAMSLGQATGNVVVFATKNPRHEWSIPGVSKVLFTPVQGEGLKAHRLANPVQDAVLLGEAMHRTAHELNRQGFRPDVIYANSGWGSTLYLKDIWPDVPLLCYFEWFYDPAGADALFDTPAPAAGEYRAPMLMRTRNSSIFNDLWACTQGLSPTHWQRSQFPQEFQPKIEVLHDGVDTDFFSPNPEQPMILGDLDLSAEDEVVTFAGRGMEPYRGFPQFMKGVEILQKRREKLHVVVAGTERVCYGSPRADGKSWKQHLLETLDVDESRLHFVGSLPYGEYRKLLQASRCHIYLSRPFVLSWSFVEAMACGCPLAASDTEPVREAVSHGNNALLFDFFKPLELADRVEEILDDRSLARRLGENARQTALTRYDLKKLLPKHLKLLEQTAIKGLKARAQSK</sequence>
<dbReference type="GO" id="GO:0016757">
    <property type="term" value="F:glycosyltransferase activity"/>
    <property type="evidence" value="ECO:0007669"/>
    <property type="project" value="InterPro"/>
</dbReference>
<evidence type="ECO:0000256" key="1">
    <source>
        <dbReference type="ARBA" id="ARBA00022679"/>
    </source>
</evidence>
<reference evidence="4 5" key="1">
    <citation type="journal article" date="2018" name="Sci. Adv.">
        <title>Multi-heme cytochromes provide a pathway for survival in energy-limited environments.</title>
        <authorList>
            <person name="Deng X."/>
            <person name="Dohmae N."/>
            <person name="Nealson K.H."/>
            <person name="Hashimoto K."/>
            <person name="Okamoto A."/>
        </authorList>
    </citation>
    <scope>NUCLEOTIDE SEQUENCE [LARGE SCALE GENOMIC DNA]</scope>
    <source>
        <strain evidence="4 5">IS5</strain>
    </source>
</reference>
<dbReference type="Proteomes" id="UP000269883">
    <property type="component" value="Chromosome"/>
</dbReference>
<gene>
    <name evidence="4" type="ORF">DFE_0289</name>
</gene>
<dbReference type="GO" id="GO:0009103">
    <property type="term" value="P:lipopolysaccharide biosynthetic process"/>
    <property type="evidence" value="ECO:0007669"/>
    <property type="project" value="TreeGrafter"/>
</dbReference>
<dbReference type="InterPro" id="IPR022623">
    <property type="entry name" value="Glyco_trans_4"/>
</dbReference>
<dbReference type="PANTHER" id="PTHR46401:SF2">
    <property type="entry name" value="GLYCOSYLTRANSFERASE WBBK-RELATED"/>
    <property type="match status" value="1"/>
</dbReference>
<proteinExistence type="predicted"/>
<dbReference type="EMBL" id="AP017378">
    <property type="protein sequence ID" value="BBD07015.1"/>
    <property type="molecule type" value="Genomic_DNA"/>
</dbReference>
<feature type="domain" description="Glycosyl transferase family 1" evidence="2">
    <location>
        <begin position="213"/>
        <end position="381"/>
    </location>
</feature>
<protein>
    <submittedName>
        <fullName evidence="4">Glycosyl transferase, group 1</fullName>
    </submittedName>
</protein>
<dbReference type="AlphaFoldDB" id="A0A2Z6AUZ0"/>
<keyword evidence="1 4" id="KW-0808">Transferase</keyword>
<accession>A0A2Z6AUZ0</accession>
<evidence type="ECO:0000313" key="5">
    <source>
        <dbReference type="Proteomes" id="UP000269883"/>
    </source>
</evidence>
<dbReference type="SUPFAM" id="SSF53756">
    <property type="entry name" value="UDP-Glycosyltransferase/glycogen phosphorylase"/>
    <property type="match status" value="1"/>
</dbReference>
<dbReference type="RefSeq" id="WP_126375855.1">
    <property type="nucleotide sequence ID" value="NZ_AP017378.1"/>
</dbReference>
<dbReference type="PANTHER" id="PTHR46401">
    <property type="entry name" value="GLYCOSYLTRANSFERASE WBBK-RELATED"/>
    <property type="match status" value="1"/>
</dbReference>
<evidence type="ECO:0000259" key="3">
    <source>
        <dbReference type="Pfam" id="PF12000"/>
    </source>
</evidence>
<dbReference type="KEGG" id="dfl:DFE_0289"/>
<evidence type="ECO:0000259" key="2">
    <source>
        <dbReference type="Pfam" id="PF00534"/>
    </source>
</evidence>
<name>A0A2Z6AUZ0_9BACT</name>